<organism evidence="3 4">
    <name type="scientific">Jeotgalicoccus meleagridis</name>
    <dbReference type="NCBI Taxonomy" id="2759181"/>
    <lineage>
        <taxon>Bacteria</taxon>
        <taxon>Bacillati</taxon>
        <taxon>Bacillota</taxon>
        <taxon>Bacilli</taxon>
        <taxon>Bacillales</taxon>
        <taxon>Staphylococcaceae</taxon>
        <taxon>Jeotgalicoccus</taxon>
    </lineage>
</organism>
<accession>A0A6V7R7Z6</accession>
<gene>
    <name evidence="3" type="ORF">JEODO184_00495</name>
</gene>
<dbReference type="Pfam" id="PF03703">
    <property type="entry name" value="bPH_2"/>
    <property type="match status" value="1"/>
</dbReference>
<comment type="caution">
    <text evidence="3">The sequence shown here is derived from an EMBL/GenBank/DDBJ whole genome shotgun (WGS) entry which is preliminary data.</text>
</comment>
<keyword evidence="1" id="KW-1133">Transmembrane helix</keyword>
<keyword evidence="1" id="KW-0472">Membrane</keyword>
<evidence type="ECO:0000313" key="3">
    <source>
        <dbReference type="EMBL" id="CAD2073600.1"/>
    </source>
</evidence>
<dbReference type="Proteomes" id="UP000589351">
    <property type="component" value="Unassembled WGS sequence"/>
</dbReference>
<sequence length="154" mass="17572">MIPMSTSVRPYIMVRNLILWLLVLAILATLSILTFKFSWPPWLFYIYGSITILWLIGFVILKPIIYSKVTSYQLFDDRIIVRQGFFTVKTQMIPIKRAQGVSFTSGPISRRFGLGHIEIKTAGFGIHLPPLKIDEARSLKTQIIELVKGETSDV</sequence>
<evidence type="ECO:0000313" key="4">
    <source>
        <dbReference type="Proteomes" id="UP000589351"/>
    </source>
</evidence>
<protein>
    <submittedName>
        <fullName evidence="3">Bacterial membrane flanked domain protein</fullName>
    </submittedName>
</protein>
<evidence type="ECO:0000256" key="1">
    <source>
        <dbReference type="SAM" id="Phobius"/>
    </source>
</evidence>
<dbReference type="InterPro" id="IPR005182">
    <property type="entry name" value="YdbS-like_PH"/>
</dbReference>
<proteinExistence type="predicted"/>
<dbReference type="AlphaFoldDB" id="A0A6V7R7Z6"/>
<reference evidence="3 4" key="1">
    <citation type="submission" date="2020-07" db="EMBL/GenBank/DDBJ databases">
        <authorList>
            <person name="Criscuolo A."/>
        </authorList>
    </citation>
    <scope>NUCLEOTIDE SEQUENCE [LARGE SCALE GENOMIC DNA]</scope>
    <source>
        <strain evidence="3">CIP111649</strain>
    </source>
</reference>
<keyword evidence="1" id="KW-0812">Transmembrane</keyword>
<name>A0A6V7R7Z6_9STAP</name>
<dbReference type="EMBL" id="CAJEWD010000004">
    <property type="protein sequence ID" value="CAD2073600.1"/>
    <property type="molecule type" value="Genomic_DNA"/>
</dbReference>
<dbReference type="PANTHER" id="PTHR34473:SF2">
    <property type="entry name" value="UPF0699 TRANSMEMBRANE PROTEIN YDBT"/>
    <property type="match status" value="1"/>
</dbReference>
<dbReference type="PANTHER" id="PTHR34473">
    <property type="entry name" value="UPF0699 TRANSMEMBRANE PROTEIN YDBS"/>
    <property type="match status" value="1"/>
</dbReference>
<feature type="transmembrane region" description="Helical" evidence="1">
    <location>
        <begin position="42"/>
        <end position="61"/>
    </location>
</feature>
<feature type="domain" description="YdbS-like PH" evidence="2">
    <location>
        <begin position="70"/>
        <end position="143"/>
    </location>
</feature>
<keyword evidence="4" id="KW-1185">Reference proteome</keyword>
<evidence type="ECO:0000259" key="2">
    <source>
        <dbReference type="Pfam" id="PF03703"/>
    </source>
</evidence>